<evidence type="ECO:0000313" key="6">
    <source>
        <dbReference type="Proteomes" id="UP000800235"/>
    </source>
</evidence>
<dbReference type="PANTHER" id="PTHR30383">
    <property type="entry name" value="THIOESTERASE 1/PROTEASE 1/LYSOPHOSPHOLIPASE L1"/>
    <property type="match status" value="1"/>
</dbReference>
<organism evidence="5 6">
    <name type="scientific">Tothia fuscella</name>
    <dbReference type="NCBI Taxonomy" id="1048955"/>
    <lineage>
        <taxon>Eukaryota</taxon>
        <taxon>Fungi</taxon>
        <taxon>Dikarya</taxon>
        <taxon>Ascomycota</taxon>
        <taxon>Pezizomycotina</taxon>
        <taxon>Dothideomycetes</taxon>
        <taxon>Pleosporomycetidae</taxon>
        <taxon>Venturiales</taxon>
        <taxon>Cylindrosympodiaceae</taxon>
        <taxon>Tothia</taxon>
    </lineage>
</organism>
<dbReference type="InterPro" id="IPR013517">
    <property type="entry name" value="FG-GAP"/>
</dbReference>
<dbReference type="InterPro" id="IPR051532">
    <property type="entry name" value="Ester_Hydrolysis_Enzymes"/>
</dbReference>
<evidence type="ECO:0000313" key="5">
    <source>
        <dbReference type="EMBL" id="KAF2420312.1"/>
    </source>
</evidence>
<dbReference type="Proteomes" id="UP000800235">
    <property type="component" value="Unassembled WGS sequence"/>
</dbReference>
<dbReference type="PANTHER" id="PTHR30383:SF5">
    <property type="entry name" value="SGNH HYDROLASE-TYPE ESTERASE DOMAIN-CONTAINING PROTEIN"/>
    <property type="match status" value="1"/>
</dbReference>
<dbReference type="InterPro" id="IPR036514">
    <property type="entry name" value="SGNH_hydro_sf"/>
</dbReference>
<dbReference type="GO" id="GO:0006629">
    <property type="term" value="P:lipid metabolic process"/>
    <property type="evidence" value="ECO:0007669"/>
    <property type="project" value="InterPro"/>
</dbReference>
<feature type="region of interest" description="Disordered" evidence="2">
    <location>
        <begin position="798"/>
        <end position="839"/>
    </location>
</feature>
<feature type="region of interest" description="Disordered" evidence="2">
    <location>
        <begin position="263"/>
        <end position="286"/>
    </location>
</feature>
<dbReference type="GO" id="GO:0008081">
    <property type="term" value="F:phosphoric diester hydrolase activity"/>
    <property type="evidence" value="ECO:0007669"/>
    <property type="project" value="InterPro"/>
</dbReference>
<dbReference type="OrthoDB" id="3915838at2759"/>
<evidence type="ECO:0000256" key="1">
    <source>
        <dbReference type="ARBA" id="ARBA00022729"/>
    </source>
</evidence>
<dbReference type="CDD" id="cd01833">
    <property type="entry name" value="XynB_like"/>
    <property type="match status" value="1"/>
</dbReference>
<dbReference type="Gene3D" id="3.20.20.190">
    <property type="entry name" value="Phosphatidylinositol (PI) phosphodiesterase"/>
    <property type="match status" value="1"/>
</dbReference>
<gene>
    <name evidence="5" type="ORF">EJ08DRAFT_702550</name>
</gene>
<evidence type="ECO:0000259" key="4">
    <source>
        <dbReference type="Pfam" id="PF13472"/>
    </source>
</evidence>
<dbReference type="Gene3D" id="3.40.50.1110">
    <property type="entry name" value="SGNH hydrolase"/>
    <property type="match status" value="1"/>
</dbReference>
<dbReference type="Pfam" id="PF13472">
    <property type="entry name" value="Lipase_GDSL_2"/>
    <property type="match status" value="1"/>
</dbReference>
<accession>A0A9P4NGK0</accession>
<dbReference type="SUPFAM" id="SSF51695">
    <property type="entry name" value="PLC-like phosphodiesterases"/>
    <property type="match status" value="1"/>
</dbReference>
<dbReference type="SUPFAM" id="SSF69318">
    <property type="entry name" value="Integrin alpha N-terminal domain"/>
    <property type="match status" value="2"/>
</dbReference>
<dbReference type="InterPro" id="IPR013830">
    <property type="entry name" value="SGNH_hydro"/>
</dbReference>
<name>A0A9P4NGK0_9PEZI</name>
<feature type="chain" id="PRO_5040138384" description="SGNH hydrolase-type esterase domain-containing protein" evidence="3">
    <location>
        <begin position="26"/>
        <end position="1300"/>
    </location>
</feature>
<dbReference type="PROSITE" id="PS50007">
    <property type="entry name" value="PIPLC_X_DOMAIN"/>
    <property type="match status" value="1"/>
</dbReference>
<feature type="domain" description="SGNH hydrolase-type esterase" evidence="4">
    <location>
        <begin position="63"/>
        <end position="246"/>
    </location>
</feature>
<sequence length="1300" mass="140481">MGKSARKWFAPRALLLSLCITSSLGHIFDNEPNHGSLSSQWQRLSARQQSDNVAPGVNLRVMAIGDSITDGGAPDKGNSYRKLLRKALIKDTSRTVDFVGSRSNGEGNPDNQHEGYGGLRISEIQARLIAGGALAQRPNLVLIHAGTNDFLQDNSPEPFDRAPERLGALIEKVLCTCPDAVVLVAKIIKSDITGKQARHDVFNNRVLETANGFTSKGYKVCVVDHSSIGGSNLADGIHPNEVGYAAMAGFWIGALGQLPNGYITPPQQGAGSSTAPTTSSPGKGVQTCKRDKWAWISVNGDKEICPGASVPGDQGFKAPVKVATGGIAKSGAGLTFGDLNGDGKDDLLYIDSDGKVIAYLNKGINSWETVNNGMPIAEGIGARQGIRFADMTGDKKDDIVVFRPDGTMAVYRNEGPFGVSWFWKELSVYGPGGTNSGNDLLGDLNGDGKADVAVIQFDGSISLHIQQGEIGSGSFTWKTYLLSIYSDGGIKGWLNKPGGECDVTWQPIQNDKGMEKAIANGAGGPSSRIRLADLTGDGKADYVVIDEANSVVEMFENTGLTLPGASKAVLYGLGAAVRLADLDGDGTDDYISVGPIGEVVAFRNAGQQVDDKTGAITWSRNKGPYGEDSWLWTPPTQIASGVGPGAGARFADINGDGRADFIHVDEKGDATIFPNNGVTRDQFNGWGQLNNGKPAAQGVNAKREEVYFADMDGDGFADYVRVYAETGAMEVFYGAPPLSGPGWNWSPPARKADGAGYQDKHVRLARMTRSGRPDYVVVEEKTGALKMFENYCSEQISSGGGSNGGSGPPPTTGCGTPPLPSRTKPELVPTGVGPPQESPVVRLTDSNLIKYNLRVINATPYAMRRDFYGDPYRMWGFKEVWPETILPGETLIVTYGTMHGQDDAGDIKYKLDINGKREKAFHLQVHGKRDGGNSGIETRAAVYGGLALAGHPSNAELWPIGLYYHDGIGDEGGMDSFIISGNEQDGYYSTDPPTAWMNVMGPHLRQLSLHQIILPGSHDAGTWKITHLGGGTSDNSVTQSEDIHTQLVRGIRALDFRVYWFKDAYWLGHGTKAGHILGGSLEEVIENINRFRRENPGELIYIQINLMAKGGAGQYQDFMGVEEAKGCFSDISGEPLQTFYRSSTSPVLIDIKDEFIRSLAQDIVGLRIKDGRTTGMLANATLPKSGEYAESPDWNVMRQDQLRKLKGKAFDPNHNWSRDKIFQTSMTLTLKNEQNLGGPVSIRKLAQLAHGVIWENLFRWVKENGRHPNLVWFDFVDDRQMAGIAMAINYQFAFRDGNLF</sequence>
<feature type="compositionally biased region" description="Low complexity" evidence="2">
    <location>
        <begin position="269"/>
        <end position="282"/>
    </location>
</feature>
<dbReference type="PROSITE" id="PS01098">
    <property type="entry name" value="LIPASE_GDSL_SER"/>
    <property type="match status" value="1"/>
</dbReference>
<dbReference type="InterPro" id="IPR017946">
    <property type="entry name" value="PLC-like_Pdiesterase_TIM-brl"/>
</dbReference>
<proteinExistence type="predicted"/>
<dbReference type="InterPro" id="IPR008265">
    <property type="entry name" value="Lipase_GDSL_AS"/>
</dbReference>
<dbReference type="SUPFAM" id="SSF52266">
    <property type="entry name" value="SGNH hydrolase"/>
    <property type="match status" value="1"/>
</dbReference>
<dbReference type="GO" id="GO:0004622">
    <property type="term" value="F:phosphatidylcholine lysophospholipase activity"/>
    <property type="evidence" value="ECO:0007669"/>
    <property type="project" value="TreeGrafter"/>
</dbReference>
<keyword evidence="1 3" id="KW-0732">Signal</keyword>
<evidence type="ECO:0000256" key="2">
    <source>
        <dbReference type="SAM" id="MobiDB-lite"/>
    </source>
</evidence>
<comment type="caution">
    <text evidence="5">The sequence shown here is derived from an EMBL/GenBank/DDBJ whole genome shotgun (WGS) entry which is preliminary data.</text>
</comment>
<protein>
    <recommendedName>
        <fullName evidence="4">SGNH hydrolase-type esterase domain-containing protein</fullName>
    </recommendedName>
</protein>
<feature type="signal peptide" evidence="3">
    <location>
        <begin position="1"/>
        <end position="25"/>
    </location>
</feature>
<keyword evidence="6" id="KW-1185">Reference proteome</keyword>
<dbReference type="InterPro" id="IPR028994">
    <property type="entry name" value="Integrin_alpha_N"/>
</dbReference>
<dbReference type="Pfam" id="PF13517">
    <property type="entry name" value="FG-GAP_3"/>
    <property type="match status" value="3"/>
</dbReference>
<evidence type="ECO:0000256" key="3">
    <source>
        <dbReference type="SAM" id="SignalP"/>
    </source>
</evidence>
<reference evidence="5" key="1">
    <citation type="journal article" date="2020" name="Stud. Mycol.">
        <title>101 Dothideomycetes genomes: a test case for predicting lifestyles and emergence of pathogens.</title>
        <authorList>
            <person name="Haridas S."/>
            <person name="Albert R."/>
            <person name="Binder M."/>
            <person name="Bloem J."/>
            <person name="Labutti K."/>
            <person name="Salamov A."/>
            <person name="Andreopoulos B."/>
            <person name="Baker S."/>
            <person name="Barry K."/>
            <person name="Bills G."/>
            <person name="Bluhm B."/>
            <person name="Cannon C."/>
            <person name="Castanera R."/>
            <person name="Culley D."/>
            <person name="Daum C."/>
            <person name="Ezra D."/>
            <person name="Gonzalez J."/>
            <person name="Henrissat B."/>
            <person name="Kuo A."/>
            <person name="Liang C."/>
            <person name="Lipzen A."/>
            <person name="Lutzoni F."/>
            <person name="Magnuson J."/>
            <person name="Mondo S."/>
            <person name="Nolan M."/>
            <person name="Ohm R."/>
            <person name="Pangilinan J."/>
            <person name="Park H.-J."/>
            <person name="Ramirez L."/>
            <person name="Alfaro M."/>
            <person name="Sun H."/>
            <person name="Tritt A."/>
            <person name="Yoshinaga Y."/>
            <person name="Zwiers L.-H."/>
            <person name="Turgeon B."/>
            <person name="Goodwin S."/>
            <person name="Spatafora J."/>
            <person name="Crous P."/>
            <person name="Grigoriev I."/>
        </authorList>
    </citation>
    <scope>NUCLEOTIDE SEQUENCE</scope>
    <source>
        <strain evidence="5">CBS 130266</strain>
    </source>
</reference>
<dbReference type="EMBL" id="MU007111">
    <property type="protein sequence ID" value="KAF2420312.1"/>
    <property type="molecule type" value="Genomic_DNA"/>
</dbReference>
<dbReference type="Gene3D" id="2.130.10.130">
    <property type="entry name" value="Integrin alpha, N-terminal"/>
    <property type="match status" value="2"/>
</dbReference>